<evidence type="ECO:0000313" key="1">
    <source>
        <dbReference type="EMBL" id="QUH28785.1"/>
    </source>
</evidence>
<organism evidence="1 2">
    <name type="scientific">Vallitalea guaymasensis</name>
    <dbReference type="NCBI Taxonomy" id="1185412"/>
    <lineage>
        <taxon>Bacteria</taxon>
        <taxon>Bacillati</taxon>
        <taxon>Bacillota</taxon>
        <taxon>Clostridia</taxon>
        <taxon>Lachnospirales</taxon>
        <taxon>Vallitaleaceae</taxon>
        <taxon>Vallitalea</taxon>
    </lineage>
</organism>
<gene>
    <name evidence="1" type="ORF">HYG85_07615</name>
</gene>
<evidence type="ECO:0000313" key="2">
    <source>
        <dbReference type="Proteomes" id="UP000677305"/>
    </source>
</evidence>
<accession>A0A8J8M9V2</accession>
<name>A0A8J8M9V2_9FIRM</name>
<reference evidence="1 2" key="1">
    <citation type="submission" date="2020-07" db="EMBL/GenBank/DDBJ databases">
        <title>Vallitalea guaymasensis genome.</title>
        <authorList>
            <person name="Postec A."/>
        </authorList>
    </citation>
    <scope>NUCLEOTIDE SEQUENCE [LARGE SCALE GENOMIC DNA]</scope>
    <source>
        <strain evidence="1 2">Ra1766G1</strain>
    </source>
</reference>
<keyword evidence="2" id="KW-1185">Reference proteome</keyword>
<dbReference type="EMBL" id="CP058561">
    <property type="protein sequence ID" value="QUH28785.1"/>
    <property type="molecule type" value="Genomic_DNA"/>
</dbReference>
<dbReference type="KEGG" id="vgu:HYG85_07615"/>
<protein>
    <submittedName>
        <fullName evidence="1">Uncharacterized protein</fullName>
    </submittedName>
</protein>
<dbReference type="AlphaFoldDB" id="A0A8J8M9V2"/>
<dbReference type="RefSeq" id="WP_212692993.1">
    <property type="nucleotide sequence ID" value="NZ_CP058561.1"/>
</dbReference>
<proteinExistence type="predicted"/>
<sequence>MVRYTRENIEIQLELNRLNPNDKPYFETFTLYDFKRGLSKITQIKLVVALDLATKDIEYHNEQS</sequence>
<dbReference type="Proteomes" id="UP000677305">
    <property type="component" value="Chromosome"/>
</dbReference>